<evidence type="ECO:0000259" key="1">
    <source>
        <dbReference type="Pfam" id="PF14478"/>
    </source>
</evidence>
<accession>A0ABP9VUM7</accession>
<protein>
    <recommendedName>
        <fullName evidence="1">Transcobalamin-like C-terminal domain-containing protein</fullName>
    </recommendedName>
</protein>
<name>A0ABP9VUM7_9BACT</name>
<dbReference type="Proteomes" id="UP001416858">
    <property type="component" value="Unassembled WGS sequence"/>
</dbReference>
<organism evidence="2 3">
    <name type="scientific">Novipirellula caenicola</name>
    <dbReference type="NCBI Taxonomy" id="1536901"/>
    <lineage>
        <taxon>Bacteria</taxon>
        <taxon>Pseudomonadati</taxon>
        <taxon>Planctomycetota</taxon>
        <taxon>Planctomycetia</taxon>
        <taxon>Pirellulales</taxon>
        <taxon>Pirellulaceae</taxon>
        <taxon>Novipirellula</taxon>
    </lineage>
</organism>
<dbReference type="EMBL" id="BAABRO010000011">
    <property type="protein sequence ID" value="GAA5508842.1"/>
    <property type="molecule type" value="Genomic_DNA"/>
</dbReference>
<gene>
    <name evidence="2" type="ORF">Rcae01_04311</name>
</gene>
<evidence type="ECO:0000313" key="3">
    <source>
        <dbReference type="Proteomes" id="UP001416858"/>
    </source>
</evidence>
<proteinExistence type="predicted"/>
<keyword evidence="3" id="KW-1185">Reference proteome</keyword>
<reference evidence="2 3" key="1">
    <citation type="submission" date="2024-02" db="EMBL/GenBank/DDBJ databases">
        <title>Rhodopirellula caenicola NBRC 110016.</title>
        <authorList>
            <person name="Ichikawa N."/>
            <person name="Katano-Makiyama Y."/>
            <person name="Hidaka K."/>
        </authorList>
    </citation>
    <scope>NUCLEOTIDE SEQUENCE [LARGE SCALE GENOMIC DNA]</scope>
    <source>
        <strain evidence="2 3">NBRC 110016</strain>
    </source>
</reference>
<comment type="caution">
    <text evidence="2">The sequence shown here is derived from an EMBL/GenBank/DDBJ whole genome shotgun (WGS) entry which is preliminary data.</text>
</comment>
<dbReference type="Gene3D" id="2.170.130.30">
    <property type="match status" value="1"/>
</dbReference>
<sequence length="184" mass="18927">MAGLCNPFCLMAHAAIIAGMRNTSKLQSKFAPHCGVSRSPIEAIAIGLMAITLLIAGCGKSATDSVEPAAGNSSAVATSEAAEADTIEVTVVIQGKDATKEFTRTDIPAGATVEQVMRSIDEIPITITGSGVTAFVSEIDGVSTTATEGWKYKIDGVHAEKGVGSTELDAAATITWAFGSYEDE</sequence>
<dbReference type="InterPro" id="IPR027954">
    <property type="entry name" value="Transcobalamin-like_C"/>
</dbReference>
<feature type="domain" description="Transcobalamin-like C-terminal" evidence="1">
    <location>
        <begin position="110"/>
        <end position="179"/>
    </location>
</feature>
<evidence type="ECO:0000313" key="2">
    <source>
        <dbReference type="EMBL" id="GAA5508842.1"/>
    </source>
</evidence>
<dbReference type="Pfam" id="PF14478">
    <property type="entry name" value="DUF4430"/>
    <property type="match status" value="1"/>
</dbReference>